<sequence length="190" mass="21924">MEKKRTWEEVIDKKDFSGTKLPNNEYENCQFKQCTFVNADLSNIKFSDCEFVDCNLSNTKLHQTSMQDVRFKQCKLLGLHFDNCNAFLFAVDFEDCILNLSTFYKLSLKKKIVKNCSLQEVDFANADLSGTTFENCDLTGATFENTILEKADFRTAYNFAFDPEKNKIKKAKFSREGLVGLLAKYDIEIE</sequence>
<dbReference type="Proteomes" id="UP000184212">
    <property type="component" value="Unassembled WGS sequence"/>
</dbReference>
<dbReference type="Pfam" id="PF00805">
    <property type="entry name" value="Pentapeptide"/>
    <property type="match status" value="1"/>
</dbReference>
<organism evidence="1 2">
    <name type="scientific">Chryseolinea serpens</name>
    <dbReference type="NCBI Taxonomy" id="947013"/>
    <lineage>
        <taxon>Bacteria</taxon>
        <taxon>Pseudomonadati</taxon>
        <taxon>Bacteroidota</taxon>
        <taxon>Cytophagia</taxon>
        <taxon>Cytophagales</taxon>
        <taxon>Fulvivirgaceae</taxon>
        <taxon>Chryseolinea</taxon>
    </lineage>
</organism>
<evidence type="ECO:0000313" key="2">
    <source>
        <dbReference type="Proteomes" id="UP000184212"/>
    </source>
</evidence>
<evidence type="ECO:0000313" key="1">
    <source>
        <dbReference type="EMBL" id="SHH97153.1"/>
    </source>
</evidence>
<proteinExistence type="predicted"/>
<reference evidence="1 2" key="1">
    <citation type="submission" date="2016-11" db="EMBL/GenBank/DDBJ databases">
        <authorList>
            <person name="Jaros S."/>
            <person name="Januszkiewicz K."/>
            <person name="Wedrychowicz H."/>
        </authorList>
    </citation>
    <scope>NUCLEOTIDE SEQUENCE [LARGE SCALE GENOMIC DNA]</scope>
    <source>
        <strain evidence="1 2">DSM 24574</strain>
    </source>
</reference>
<protein>
    <submittedName>
        <fullName evidence="1">Uncharacterized protein YjbI, contains pentapeptide repeats</fullName>
    </submittedName>
</protein>
<dbReference type="InterPro" id="IPR052949">
    <property type="entry name" value="PA_immunity-related"/>
</dbReference>
<dbReference type="Pfam" id="PF13599">
    <property type="entry name" value="Pentapeptide_4"/>
    <property type="match status" value="1"/>
</dbReference>
<dbReference type="PANTHER" id="PTHR42999">
    <property type="entry name" value="ANTIBIOTIC RESISTANCE PROTEIN MCBG"/>
    <property type="match status" value="1"/>
</dbReference>
<dbReference type="STRING" id="947013.SAMN04488109_6357"/>
<dbReference type="EMBL" id="FQWQ01000006">
    <property type="protein sequence ID" value="SHH97153.1"/>
    <property type="molecule type" value="Genomic_DNA"/>
</dbReference>
<dbReference type="RefSeq" id="WP_073142648.1">
    <property type="nucleotide sequence ID" value="NZ_FQWQ01000006.1"/>
</dbReference>
<name>A0A1M5XD84_9BACT</name>
<dbReference type="SUPFAM" id="SSF141571">
    <property type="entry name" value="Pentapeptide repeat-like"/>
    <property type="match status" value="1"/>
</dbReference>
<dbReference type="Gene3D" id="2.160.20.80">
    <property type="entry name" value="E3 ubiquitin-protein ligase SopA"/>
    <property type="match status" value="1"/>
</dbReference>
<dbReference type="AlphaFoldDB" id="A0A1M5XD84"/>
<dbReference type="InterPro" id="IPR001646">
    <property type="entry name" value="5peptide_repeat"/>
</dbReference>
<keyword evidence="2" id="KW-1185">Reference proteome</keyword>
<gene>
    <name evidence="1" type="ORF">SAMN04488109_6357</name>
</gene>
<dbReference type="PANTHER" id="PTHR42999:SF1">
    <property type="entry name" value="PENTAPEPTIDE REPEAT-CONTAINING PROTEIN"/>
    <property type="match status" value="1"/>
</dbReference>
<accession>A0A1M5XD84</accession>
<dbReference type="OrthoDB" id="67652at2"/>